<organism evidence="2 3">
    <name type="scientific">Ustilago trichophora</name>
    <dbReference type="NCBI Taxonomy" id="86804"/>
    <lineage>
        <taxon>Eukaryota</taxon>
        <taxon>Fungi</taxon>
        <taxon>Dikarya</taxon>
        <taxon>Basidiomycota</taxon>
        <taxon>Ustilaginomycotina</taxon>
        <taxon>Ustilaginomycetes</taxon>
        <taxon>Ustilaginales</taxon>
        <taxon>Ustilaginaceae</taxon>
        <taxon>Ustilago</taxon>
    </lineage>
</organism>
<dbReference type="OrthoDB" id="10467817at2759"/>
<evidence type="ECO:0000256" key="1">
    <source>
        <dbReference type="SAM" id="Phobius"/>
    </source>
</evidence>
<keyword evidence="1" id="KW-0472">Membrane</keyword>
<protein>
    <submittedName>
        <fullName evidence="2">Uncharacterized protein</fullName>
    </submittedName>
</protein>
<evidence type="ECO:0000313" key="2">
    <source>
        <dbReference type="EMBL" id="SPO29283.1"/>
    </source>
</evidence>
<accession>A0A5C3EF53</accession>
<dbReference type="Proteomes" id="UP000324022">
    <property type="component" value="Unassembled WGS sequence"/>
</dbReference>
<sequence>MTDRQTGIWWSLWYAFTLVTAFAIADQSHRKHPNPLTRTLYIEQATAPPSDPLLVRHTDELNQRFSHLLLPFQATPHRNNLIILQQEPSVANSIRSEMLAFGKDLPLVTVSQAWFPWSKQVLALPLRYPHGQGGPGTTLAIIMKDASGGLKITGFSHVVGVHPDDLASSIAFLRESGASQITSLGTLFPKLDWTSSPFIHVFK</sequence>
<reference evidence="2 3" key="1">
    <citation type="submission" date="2018-03" db="EMBL/GenBank/DDBJ databases">
        <authorList>
            <person name="Guldener U."/>
        </authorList>
    </citation>
    <scope>NUCLEOTIDE SEQUENCE [LARGE SCALE GENOMIC DNA]</scope>
    <source>
        <strain evidence="2 3">NBRC100155</strain>
    </source>
</reference>
<feature type="transmembrane region" description="Helical" evidence="1">
    <location>
        <begin position="6"/>
        <end position="25"/>
    </location>
</feature>
<proteinExistence type="predicted"/>
<evidence type="ECO:0000313" key="3">
    <source>
        <dbReference type="Proteomes" id="UP000324022"/>
    </source>
</evidence>
<dbReference type="EMBL" id="OOIN01000027">
    <property type="protein sequence ID" value="SPO29283.1"/>
    <property type="molecule type" value="Genomic_DNA"/>
</dbReference>
<keyword evidence="3" id="KW-1185">Reference proteome</keyword>
<dbReference type="AlphaFoldDB" id="A0A5C3EF53"/>
<name>A0A5C3EF53_9BASI</name>
<gene>
    <name evidence="2" type="ORF">UTRI_06232</name>
</gene>
<keyword evidence="1" id="KW-0812">Transmembrane</keyword>
<keyword evidence="1" id="KW-1133">Transmembrane helix</keyword>